<feature type="domain" description="Teneurin-like YD-shell" evidence="5">
    <location>
        <begin position="516"/>
        <end position="603"/>
    </location>
</feature>
<feature type="domain" description="RHS protein conserved region" evidence="3">
    <location>
        <begin position="1118"/>
        <end position="1150"/>
    </location>
</feature>
<keyword evidence="2" id="KW-0677">Repeat</keyword>
<dbReference type="InterPro" id="IPR045351">
    <property type="entry name" value="DUF6531"/>
</dbReference>
<evidence type="ECO:0000259" key="5">
    <source>
        <dbReference type="Pfam" id="PF25023"/>
    </source>
</evidence>
<proteinExistence type="inferred from homology"/>
<dbReference type="NCBIfam" id="TIGR01643">
    <property type="entry name" value="YD_repeat_2x"/>
    <property type="match status" value="4"/>
</dbReference>
<evidence type="ECO:0000259" key="4">
    <source>
        <dbReference type="Pfam" id="PF20148"/>
    </source>
</evidence>
<dbReference type="RefSeq" id="WP_248946227.1">
    <property type="nucleotide sequence ID" value="NZ_CBCSGY010000087.1"/>
</dbReference>
<dbReference type="NCBIfam" id="TIGR03696">
    <property type="entry name" value="Rhs_assc_core"/>
    <property type="match status" value="1"/>
</dbReference>
<feature type="domain" description="DUF6531" evidence="4">
    <location>
        <begin position="46"/>
        <end position="123"/>
    </location>
</feature>
<protein>
    <submittedName>
        <fullName evidence="6">RHS domain-containing protein</fullName>
    </submittedName>
</protein>
<comment type="similarity">
    <text evidence="1">Belongs to the RHS family.</text>
</comment>
<dbReference type="EMBL" id="JAGQDC010000010">
    <property type="protein sequence ID" value="MCL1030036.1"/>
    <property type="molecule type" value="Genomic_DNA"/>
</dbReference>
<evidence type="ECO:0000313" key="7">
    <source>
        <dbReference type="Proteomes" id="UP001165275"/>
    </source>
</evidence>
<dbReference type="Pfam" id="PF20148">
    <property type="entry name" value="DUF6531"/>
    <property type="match status" value="1"/>
</dbReference>
<evidence type="ECO:0000313" key="6">
    <source>
        <dbReference type="EMBL" id="MCL1030036.1"/>
    </source>
</evidence>
<dbReference type="InterPro" id="IPR006530">
    <property type="entry name" value="YD"/>
</dbReference>
<dbReference type="PANTHER" id="PTHR32305">
    <property type="match status" value="1"/>
</dbReference>
<sequence length="1359" mass="152239">MSGKPAARQGDATLKGGPIVQGAASVLIGSSTGIACSVCPGGITTGNPVNPSLGAKVLPGETDVALPGPARLVINRSYSSYQTPTPAPIGLFGPGWQGAFDVSLQVHPDVLILNDNGGRSLHFESLQAGDIVYSRSEKLWLARGGVAELNESHALAPLWHSLPLSLREDTHYYFVANDPLGPWWVFGYVQTVPAVDAVLPEPLPIHRPLWGLAERNGHQLHYLRDADGTFAGKITGVVDGAGRRFRLELTQIPPLILTRVSGYGTDDGIRLSAVYLVSAPGFADLPSAPLVRYEYNPRGELAVVYDRADHPVRQFEWHPDYLGRMVAHRYAGRPATHYIYNDEGKVATQHNPGGLDYHFVYEPQLTRVTDSLGREEIYHFTGEGGLRRLVKHQNADGGFTLNEFDGSGRLTATVDALGRKTEFELDVANGNLSCITAPDGKQTRYSYNAQHQVVRVIQPDRSEITKEYDDLGRLMAQSDALQQTTRYHYASDVSDQLVAIEVPDGGRQQLAWTEYDQLKRYTDCSGCATDYEYDLWGEVTRVTYEEGLSITRAYDDRGRLTRFTTATGESTHYQYNEAGDHVRTTFPDGGYEDSEYDEWGRVQRSLLASGRLIQQFRHDVAGRLRAIINENGAQTLFEYDERDRLVKETGFDGRQQSYHYNVGGELTQSDDCGLTTDWHYDSAGRVIKSVCPSLTDGSPDEMNWSYTENGLLQSLEHHSAGHRVSVLWQRDLTGRVIRESQKVLDPHEQVRWSHTIGHSYQARGGLAQTLPDGLPAIDWLTYGPGHLLGVALDGKPLLEFERDALHRESSRRFGATTRQTDYDAAGRLSRFALAGQPTSPLNREHRYDNRGLLTHISNGAGDMRHFVYDEANRLSEELGVYPSQYQYDPAGNRLPRMRSPASFEPHERSPIHPALLDNRLQEDETFIYRHDVYGNLVEKRCHANDSEVHRYGYDSKHRLIHYAYTLSWSDGHGTTQGDYIYDPLGRRVGKRILHLSPQGIPREDACVTWYGWDGDRLVLTESDGQRVHTLYQPGSFVPLLRIEGDAPPVVQTLVQTLEQDAGMRFEPEVCDQLHRLEQELREGTLSTHSQQWLNHAQLNQEQLLAMLKPLPERATPLVHLYHCDHLGTPLALINQQGGVDWQAEFDAWGNQVAGRNPQRLYQPIRMQGQHYDEETGLHYNRHRYYDPMLGRYINQDPIGLLGGMNLYSYPLNPLQWGDPLGLDVRLVNTHAVGGWHRKVEVDDGAGTYGISFGVYTQDPSISGSPSGMPNAGKAGDGMVYVDNDNAIKIAESFKTTPEEDALIKHYLEGQIGKTGSYNVAFNNCRTYSNSEYNEAVRMVIKKRVKDKFNSIIESIRGFF</sequence>
<organism evidence="6 7">
    <name type="scientific">Serratia silvae</name>
    <dbReference type="NCBI Taxonomy" id="2824122"/>
    <lineage>
        <taxon>Bacteria</taxon>
        <taxon>Pseudomonadati</taxon>
        <taxon>Pseudomonadota</taxon>
        <taxon>Gammaproteobacteria</taxon>
        <taxon>Enterobacterales</taxon>
        <taxon>Yersiniaceae</taxon>
        <taxon>Serratia</taxon>
    </lineage>
</organism>
<gene>
    <name evidence="6" type="ORF">KAJ71_13525</name>
</gene>
<name>A0ABT0KDC5_9GAMM</name>
<dbReference type="Pfam" id="PF25023">
    <property type="entry name" value="TEN_YD-shell"/>
    <property type="match status" value="1"/>
</dbReference>
<dbReference type="InterPro" id="IPR050708">
    <property type="entry name" value="T6SS_VgrG/RHS"/>
</dbReference>
<dbReference type="InterPro" id="IPR001826">
    <property type="entry name" value="RHS"/>
</dbReference>
<dbReference type="Proteomes" id="UP001165275">
    <property type="component" value="Unassembled WGS sequence"/>
</dbReference>
<dbReference type="PANTHER" id="PTHR32305:SF15">
    <property type="entry name" value="PROTEIN RHSA-RELATED"/>
    <property type="match status" value="1"/>
</dbReference>
<dbReference type="InterPro" id="IPR056823">
    <property type="entry name" value="TEN-like_YD-shell"/>
</dbReference>
<accession>A0ABT0KDC5</accession>
<dbReference type="Pfam" id="PF05593">
    <property type="entry name" value="RHS_repeat"/>
    <property type="match status" value="2"/>
</dbReference>
<evidence type="ECO:0000256" key="2">
    <source>
        <dbReference type="ARBA" id="ARBA00022737"/>
    </source>
</evidence>
<evidence type="ECO:0000259" key="3">
    <source>
        <dbReference type="Pfam" id="PF03527"/>
    </source>
</evidence>
<comment type="caution">
    <text evidence="6">The sequence shown here is derived from an EMBL/GenBank/DDBJ whole genome shotgun (WGS) entry which is preliminary data.</text>
</comment>
<reference evidence="6" key="1">
    <citation type="submission" date="2021-04" db="EMBL/GenBank/DDBJ databases">
        <title>Genome sequence of Serratia sp. arafor3.</title>
        <authorList>
            <person name="Besaury L."/>
        </authorList>
    </citation>
    <scope>NUCLEOTIDE SEQUENCE</scope>
    <source>
        <strain evidence="6">Arafor3</strain>
    </source>
</reference>
<keyword evidence="7" id="KW-1185">Reference proteome</keyword>
<evidence type="ECO:0000256" key="1">
    <source>
        <dbReference type="ARBA" id="ARBA00009455"/>
    </source>
</evidence>
<dbReference type="InterPro" id="IPR022385">
    <property type="entry name" value="Rhs_assc_core"/>
</dbReference>
<dbReference type="InterPro" id="IPR031325">
    <property type="entry name" value="RHS_repeat"/>
</dbReference>
<dbReference type="Gene3D" id="2.180.10.10">
    <property type="entry name" value="RHS repeat-associated core"/>
    <property type="match status" value="2"/>
</dbReference>
<dbReference type="Pfam" id="PF03527">
    <property type="entry name" value="RHS"/>
    <property type="match status" value="1"/>
</dbReference>
<dbReference type="PRINTS" id="PR00394">
    <property type="entry name" value="RHSPROTEIN"/>
</dbReference>